<evidence type="ECO:0000313" key="2">
    <source>
        <dbReference type="Proteomes" id="UP001060085"/>
    </source>
</evidence>
<sequence>MASITSFNHFSSVKFLNVSQNSQLNSKFSKFPLNFTNFAAKKELGQTAVSIKRITEGKPGFLVRVSADDEWGQEPAPSSGVAVAEEKAPKEPTEIDILKKQLVDSFYGTNRGLTASSETRAEIVELITQLEAKNPTPAPTEALSLLDGKWILAYTSFSGLFPLLSRGTLPLVRVEEISQKIDSATFTVENSVLFAGPLATTSISTNAKFEVRSPKRVQIKFEEGIIGTPQLTDSIELPENVDFLGQNIDLTPVKGLLTSLQNTASSVVRSISSQPPLKFSLSSNGAVSWLLTTYLDDELRISRGDGGSIFVLIKEGSPLLRP</sequence>
<accession>A0ACC0BK17</accession>
<gene>
    <name evidence="1" type="ORF">M9H77_13339</name>
</gene>
<comment type="caution">
    <text evidence="1">The sequence shown here is derived from an EMBL/GenBank/DDBJ whole genome shotgun (WGS) entry which is preliminary data.</text>
</comment>
<keyword evidence="2" id="KW-1185">Reference proteome</keyword>
<reference evidence="2" key="1">
    <citation type="journal article" date="2023" name="Nat. Plants">
        <title>Single-cell RNA sequencing provides a high-resolution roadmap for understanding the multicellular compartmentation of specialized metabolism.</title>
        <authorList>
            <person name="Sun S."/>
            <person name="Shen X."/>
            <person name="Li Y."/>
            <person name="Li Y."/>
            <person name="Wang S."/>
            <person name="Li R."/>
            <person name="Zhang H."/>
            <person name="Shen G."/>
            <person name="Guo B."/>
            <person name="Wei J."/>
            <person name="Xu J."/>
            <person name="St-Pierre B."/>
            <person name="Chen S."/>
            <person name="Sun C."/>
        </authorList>
    </citation>
    <scope>NUCLEOTIDE SEQUENCE [LARGE SCALE GENOMIC DNA]</scope>
</reference>
<evidence type="ECO:0000313" key="1">
    <source>
        <dbReference type="EMBL" id="KAI5672975.1"/>
    </source>
</evidence>
<name>A0ACC0BK17_CATRO</name>
<protein>
    <submittedName>
        <fullName evidence="1">Uncharacterized protein</fullName>
    </submittedName>
</protein>
<dbReference type="Proteomes" id="UP001060085">
    <property type="component" value="Linkage Group LG03"/>
</dbReference>
<dbReference type="EMBL" id="CM044703">
    <property type="protein sequence ID" value="KAI5672975.1"/>
    <property type="molecule type" value="Genomic_DNA"/>
</dbReference>
<organism evidence="1 2">
    <name type="scientific">Catharanthus roseus</name>
    <name type="common">Madagascar periwinkle</name>
    <name type="synonym">Vinca rosea</name>
    <dbReference type="NCBI Taxonomy" id="4058"/>
    <lineage>
        <taxon>Eukaryota</taxon>
        <taxon>Viridiplantae</taxon>
        <taxon>Streptophyta</taxon>
        <taxon>Embryophyta</taxon>
        <taxon>Tracheophyta</taxon>
        <taxon>Spermatophyta</taxon>
        <taxon>Magnoliopsida</taxon>
        <taxon>eudicotyledons</taxon>
        <taxon>Gunneridae</taxon>
        <taxon>Pentapetalae</taxon>
        <taxon>asterids</taxon>
        <taxon>lamiids</taxon>
        <taxon>Gentianales</taxon>
        <taxon>Apocynaceae</taxon>
        <taxon>Rauvolfioideae</taxon>
        <taxon>Vinceae</taxon>
        <taxon>Catharanthinae</taxon>
        <taxon>Catharanthus</taxon>
    </lineage>
</organism>
<proteinExistence type="predicted"/>